<proteinExistence type="predicted"/>
<evidence type="ECO:0000313" key="3">
    <source>
        <dbReference type="Proteomes" id="UP000198729"/>
    </source>
</evidence>
<dbReference type="InterPro" id="IPR008978">
    <property type="entry name" value="HSP20-like_chaperone"/>
</dbReference>
<keyword evidence="3" id="KW-1185">Reference proteome</keyword>
<dbReference type="RefSeq" id="WP_090286974.1">
    <property type="nucleotide sequence ID" value="NZ_FMWO01000057.1"/>
</dbReference>
<dbReference type="AlphaFoldDB" id="A0A1G5SID1"/>
<reference evidence="2 3" key="1">
    <citation type="submission" date="2016-10" db="EMBL/GenBank/DDBJ databases">
        <authorList>
            <person name="de Groot N.N."/>
        </authorList>
    </citation>
    <scope>NUCLEOTIDE SEQUENCE [LARGE SCALE GENOMIC DNA]</scope>
    <source>
        <strain evidence="2">1</strain>
    </source>
</reference>
<feature type="domain" description="SHSP" evidence="1">
    <location>
        <begin position="18"/>
        <end position="67"/>
    </location>
</feature>
<dbReference type="EMBL" id="FMWO01000057">
    <property type="protein sequence ID" value="SCZ86129.1"/>
    <property type="molecule type" value="Genomic_DNA"/>
</dbReference>
<dbReference type="Pfam" id="PF00011">
    <property type="entry name" value="HSP20"/>
    <property type="match status" value="1"/>
</dbReference>
<organism evidence="2 3">
    <name type="scientific">Nitrosomonas mobilis</name>
    <dbReference type="NCBI Taxonomy" id="51642"/>
    <lineage>
        <taxon>Bacteria</taxon>
        <taxon>Pseudomonadati</taxon>
        <taxon>Pseudomonadota</taxon>
        <taxon>Betaproteobacteria</taxon>
        <taxon>Nitrosomonadales</taxon>
        <taxon>Nitrosomonadaceae</taxon>
        <taxon>Nitrosomonas</taxon>
    </lineage>
</organism>
<evidence type="ECO:0000259" key="1">
    <source>
        <dbReference type="Pfam" id="PF00011"/>
    </source>
</evidence>
<dbReference type="Gene3D" id="2.60.40.790">
    <property type="match status" value="1"/>
</dbReference>
<dbReference type="Proteomes" id="UP000198729">
    <property type="component" value="Unassembled WGS sequence"/>
</dbReference>
<accession>A0A1G5SID1</accession>
<dbReference type="SUPFAM" id="SSF49764">
    <property type="entry name" value="HSP20-like chaperones"/>
    <property type="match status" value="1"/>
</dbReference>
<sequence>MKKGVYFSYAQTSFLRDKRIFGLLRRCLPVAGSVDESKMEALLEKGVLSIRLPKNEESQVKPKQIMVRAVDKSH</sequence>
<dbReference type="OrthoDB" id="9808910at2"/>
<name>A0A1G5SID1_9PROT</name>
<gene>
    <name evidence="2" type="ORF">NSMM_490018</name>
</gene>
<protein>
    <recommendedName>
        <fullName evidence="1">SHSP domain-containing protein</fullName>
    </recommendedName>
</protein>
<dbReference type="CDD" id="cd06464">
    <property type="entry name" value="ACD_sHsps-like"/>
    <property type="match status" value="1"/>
</dbReference>
<evidence type="ECO:0000313" key="2">
    <source>
        <dbReference type="EMBL" id="SCZ86129.1"/>
    </source>
</evidence>
<dbReference type="InterPro" id="IPR002068">
    <property type="entry name" value="A-crystallin/Hsp20_dom"/>
</dbReference>